<dbReference type="AlphaFoldDB" id="A0A166SZV2"/>
<dbReference type="InterPro" id="IPR021145">
    <property type="entry name" value="Portal_protein_SPP1_Gp6-like"/>
</dbReference>
<evidence type="ECO:0000313" key="2">
    <source>
        <dbReference type="EMBL" id="OBR90440.1"/>
    </source>
</evidence>
<name>A0A166SZV2_9CLOT</name>
<comment type="caution">
    <text evidence="1">The sequence shown here is derived from an EMBL/GenBank/DDBJ whole genome shotgun (WGS) entry which is preliminary data.</text>
</comment>
<dbReference type="EMBL" id="LROR01000095">
    <property type="protein sequence ID" value="OBR90440.1"/>
    <property type="molecule type" value="Genomic_DNA"/>
</dbReference>
<dbReference type="PATRIC" id="fig|1705578.3.peg.719"/>
<accession>A0A166SZV2</accession>
<sequence length="492" mass="57277">MINDVRETLLQLPPIEKKERRRALKDYIFYKGKCINKKLAKADKVFLGQSWENNDNVDYEPTEDIRNKVKPLLKKQARFMFGVQPIITIKPDNTKDTDSCEELRKFIDDILEDNKFWKNTRKAFLMSTIKKRVLLRLEINPGTPISIKYENIEDFSYKEKNGDLLQVSFFQEDDDNVFQQDDTKKIYYIHTYYYDRENENSPVQAYYKKQTYSGNDLSSPTEEITQNTGFDTIPCWLIKNGGELNDDFGESDLEDLKGPQTLYNKKNSDYADALRFQMFGAEAVIDGNEDDVNKLTIAPNALHAIKTENTANENGKQAIIQRLEYNMGNAEAANNYLDRIDKDMRDILDMPNIKDLSNIPSAKAMKYMYNDLIARCEEKWSDWEPVFKNLISFIIKSAKYSYNAAFKDEWLSISYTILFKHNYPIPDDIDDKKKTAIEEVQANVRSHKDYIKTYGDVEDVEGEYTQIIQEISDITAAENDQMQSIQDGNLNE</sequence>
<evidence type="ECO:0008006" key="5">
    <source>
        <dbReference type="Google" id="ProtNLM"/>
    </source>
</evidence>
<reference evidence="2 4" key="2">
    <citation type="journal article" date="2016" name="Front. Microbiol.">
        <title>Industrial Acetogenic Biocatalysts: A Comparative Metabolic and Genomic Analysis.</title>
        <authorList>
            <person name="Bengelsdorf F."/>
            <person name="Poehlein A."/>
            <person name="Sonja S."/>
            <person name="Erz C."/>
            <person name="Hummel T."/>
            <person name="Hoffmeister S."/>
            <person name="Daniel R."/>
            <person name="Durre P."/>
        </authorList>
    </citation>
    <scope>NUCLEOTIDE SEQUENCE [LARGE SCALE GENOMIC DNA]</scope>
    <source>
        <strain evidence="2 4">PTA-10522</strain>
    </source>
</reference>
<gene>
    <name evidence="2" type="ORF">CLCOS_39980</name>
    <name evidence="1" type="ORF">WX73_00336</name>
</gene>
<dbReference type="EMBL" id="LITQ01000015">
    <property type="protein sequence ID" value="OAA93018.1"/>
    <property type="molecule type" value="Genomic_DNA"/>
</dbReference>
<protein>
    <recommendedName>
        <fullName evidence="5">Phage portal protein, SPP1 Gp6-like</fullName>
    </recommendedName>
</protein>
<dbReference type="Proteomes" id="UP000077384">
    <property type="component" value="Unassembled WGS sequence"/>
</dbReference>
<organism evidence="1 3">
    <name type="scientific">Clostridium coskatii</name>
    <dbReference type="NCBI Taxonomy" id="1705578"/>
    <lineage>
        <taxon>Bacteria</taxon>
        <taxon>Bacillati</taxon>
        <taxon>Bacillota</taxon>
        <taxon>Clostridia</taxon>
        <taxon>Eubacteriales</taxon>
        <taxon>Clostridiaceae</taxon>
        <taxon>Clostridium</taxon>
    </lineage>
</organism>
<proteinExistence type="predicted"/>
<keyword evidence="4" id="KW-1185">Reference proteome</keyword>
<evidence type="ECO:0000313" key="3">
    <source>
        <dbReference type="Proteomes" id="UP000077384"/>
    </source>
</evidence>
<evidence type="ECO:0000313" key="1">
    <source>
        <dbReference type="EMBL" id="OAA93018.1"/>
    </source>
</evidence>
<dbReference type="RefSeq" id="WP_063601157.1">
    <property type="nucleotide sequence ID" value="NZ_LITQ01000015.1"/>
</dbReference>
<evidence type="ECO:0000313" key="4">
    <source>
        <dbReference type="Proteomes" id="UP000093694"/>
    </source>
</evidence>
<dbReference type="Pfam" id="PF05133">
    <property type="entry name" value="SPP1_portal"/>
    <property type="match status" value="1"/>
</dbReference>
<reference evidence="1 3" key="1">
    <citation type="journal article" date="2015" name="Biotechnol. Bioeng.">
        <title>Genome sequence and phenotypic characterization of Caulobacter segnis.</title>
        <authorList>
            <person name="Patel S."/>
            <person name="Fletcher B."/>
            <person name="Scott D.C."/>
            <person name="Ely B."/>
        </authorList>
    </citation>
    <scope>NUCLEOTIDE SEQUENCE [LARGE SCALE GENOMIC DNA]</scope>
    <source>
        <strain evidence="1 3">PS02</strain>
    </source>
</reference>
<dbReference type="Proteomes" id="UP000093694">
    <property type="component" value="Unassembled WGS sequence"/>
</dbReference>